<dbReference type="Gene3D" id="2.40.10.170">
    <property type="match status" value="1"/>
</dbReference>
<organism evidence="12 13">
    <name type="scientific">Pseudoleptotrichia goodfellowii</name>
    <dbReference type="NCBI Taxonomy" id="157692"/>
    <lineage>
        <taxon>Bacteria</taxon>
        <taxon>Fusobacteriati</taxon>
        <taxon>Fusobacteriota</taxon>
        <taxon>Fusobacteriia</taxon>
        <taxon>Fusobacteriales</taxon>
        <taxon>Leptotrichiaceae</taxon>
        <taxon>Pseudoleptotrichia</taxon>
    </lineage>
</organism>
<evidence type="ECO:0000256" key="5">
    <source>
        <dbReference type="ARBA" id="ARBA00022806"/>
    </source>
</evidence>
<evidence type="ECO:0000313" key="13">
    <source>
        <dbReference type="Proteomes" id="UP000321606"/>
    </source>
</evidence>
<dbReference type="Pfam" id="PF02559">
    <property type="entry name" value="CarD_TRCF_RID"/>
    <property type="match status" value="1"/>
</dbReference>
<dbReference type="GO" id="GO:0006355">
    <property type="term" value="P:regulation of DNA-templated transcription"/>
    <property type="evidence" value="ECO:0007669"/>
    <property type="project" value="UniProtKB-UniRule"/>
</dbReference>
<dbReference type="GO" id="GO:0016787">
    <property type="term" value="F:hydrolase activity"/>
    <property type="evidence" value="ECO:0007669"/>
    <property type="project" value="UniProtKB-KW"/>
</dbReference>
<dbReference type="EMBL" id="AP019822">
    <property type="protein sequence ID" value="BBM37266.1"/>
    <property type="molecule type" value="Genomic_DNA"/>
</dbReference>
<dbReference type="InterPro" id="IPR014001">
    <property type="entry name" value="Helicase_ATP-bd"/>
</dbReference>
<name>A0A510JDV7_9FUSO</name>
<dbReference type="Gene3D" id="3.90.1150.50">
    <property type="entry name" value="Transcription-repair-coupling factor, D7 domain"/>
    <property type="match status" value="1"/>
</dbReference>
<dbReference type="GO" id="GO:0003678">
    <property type="term" value="F:DNA helicase activity"/>
    <property type="evidence" value="ECO:0007669"/>
    <property type="project" value="TreeGrafter"/>
</dbReference>
<comment type="subcellular location">
    <subcellularLocation>
        <location evidence="9">Cytoplasm</location>
    </subcellularLocation>
</comment>
<dbReference type="GO" id="GO:0005524">
    <property type="term" value="F:ATP binding"/>
    <property type="evidence" value="ECO:0007669"/>
    <property type="project" value="UniProtKB-UniRule"/>
</dbReference>
<dbReference type="Gene3D" id="3.30.2060.10">
    <property type="entry name" value="Penicillin-binding protein 1b domain"/>
    <property type="match status" value="1"/>
</dbReference>
<evidence type="ECO:0000256" key="4">
    <source>
        <dbReference type="ARBA" id="ARBA00022801"/>
    </source>
</evidence>
<dbReference type="PANTHER" id="PTHR47964:SF1">
    <property type="entry name" value="ATP-DEPENDENT DNA HELICASE HOMOLOG RECG, CHLOROPLASTIC"/>
    <property type="match status" value="1"/>
</dbReference>
<keyword evidence="2 9" id="KW-0547">Nucleotide-binding</keyword>
<dbReference type="SMART" id="SM00490">
    <property type="entry name" value="HELICc"/>
    <property type="match status" value="1"/>
</dbReference>
<gene>
    <name evidence="9" type="primary">mfd</name>
    <name evidence="12" type="ORF">JCM16774_2228</name>
</gene>
<evidence type="ECO:0000259" key="11">
    <source>
        <dbReference type="PROSITE" id="PS51194"/>
    </source>
</evidence>
<dbReference type="InterPro" id="IPR001650">
    <property type="entry name" value="Helicase_C-like"/>
</dbReference>
<dbReference type="Pfam" id="PF00270">
    <property type="entry name" value="DEAD"/>
    <property type="match status" value="1"/>
</dbReference>
<dbReference type="SMART" id="SM01058">
    <property type="entry name" value="CarD_TRCF"/>
    <property type="match status" value="1"/>
</dbReference>
<evidence type="ECO:0000256" key="9">
    <source>
        <dbReference type="HAMAP-Rule" id="MF_00969"/>
    </source>
</evidence>
<reference evidence="12 13" key="1">
    <citation type="submission" date="2019-07" db="EMBL/GenBank/DDBJ databases">
        <title>Complete Genome Sequence of Leptotrichia goodfellowii Strain JCM 16774.</title>
        <authorList>
            <person name="Watanabe S."/>
            <person name="Cui L."/>
        </authorList>
    </citation>
    <scope>NUCLEOTIDE SEQUENCE [LARGE SCALE GENOMIC DNA]</scope>
    <source>
        <strain evidence="12 13">JCM16774</strain>
    </source>
</reference>
<evidence type="ECO:0000313" key="12">
    <source>
        <dbReference type="EMBL" id="BBM37266.1"/>
    </source>
</evidence>
<dbReference type="GO" id="GO:0005737">
    <property type="term" value="C:cytoplasm"/>
    <property type="evidence" value="ECO:0007669"/>
    <property type="project" value="UniProtKB-SubCell"/>
</dbReference>
<dbReference type="SUPFAM" id="SSF52540">
    <property type="entry name" value="P-loop containing nucleoside triphosphate hydrolases"/>
    <property type="match status" value="3"/>
</dbReference>
<dbReference type="OrthoDB" id="9804325at2"/>
<dbReference type="PROSITE" id="PS51192">
    <property type="entry name" value="HELICASE_ATP_BIND_1"/>
    <property type="match status" value="1"/>
</dbReference>
<dbReference type="CDD" id="cd17991">
    <property type="entry name" value="DEXHc_TRCF"/>
    <property type="match status" value="1"/>
</dbReference>
<dbReference type="HAMAP" id="MF_00969">
    <property type="entry name" value="TRCF"/>
    <property type="match status" value="1"/>
</dbReference>
<keyword evidence="1 9" id="KW-0963">Cytoplasm</keyword>
<feature type="domain" description="Helicase C-terminal" evidence="11">
    <location>
        <begin position="665"/>
        <end position="827"/>
    </location>
</feature>
<keyword evidence="7 9" id="KW-0238">DNA-binding</keyword>
<dbReference type="NCBIfam" id="TIGR00580">
    <property type="entry name" value="mfd"/>
    <property type="match status" value="1"/>
</dbReference>
<evidence type="ECO:0000256" key="8">
    <source>
        <dbReference type="ARBA" id="ARBA00023204"/>
    </source>
</evidence>
<dbReference type="InterPro" id="IPR003711">
    <property type="entry name" value="CarD-like/TRCF_RID"/>
</dbReference>
<dbReference type="PROSITE" id="PS51194">
    <property type="entry name" value="HELICASE_CTER"/>
    <property type="match status" value="1"/>
</dbReference>
<dbReference type="Gene3D" id="3.40.50.11180">
    <property type="match status" value="1"/>
</dbReference>
<dbReference type="SUPFAM" id="SSF141259">
    <property type="entry name" value="CarD-like"/>
    <property type="match status" value="1"/>
</dbReference>
<dbReference type="KEGG" id="lgo:JCM16774_2228"/>
<dbReference type="GO" id="GO:0000716">
    <property type="term" value="P:transcription-coupled nucleotide-excision repair, DNA damage recognition"/>
    <property type="evidence" value="ECO:0007669"/>
    <property type="project" value="UniProtKB-UniRule"/>
</dbReference>
<dbReference type="InterPro" id="IPR004576">
    <property type="entry name" value="Mfd"/>
</dbReference>
<dbReference type="InterPro" id="IPR005118">
    <property type="entry name" value="TRCF_C"/>
</dbReference>
<dbReference type="Pfam" id="PF03461">
    <property type="entry name" value="TRCF"/>
    <property type="match status" value="1"/>
</dbReference>
<dbReference type="InterPro" id="IPR011545">
    <property type="entry name" value="DEAD/DEAH_box_helicase_dom"/>
</dbReference>
<accession>A0A510JDV7</accession>
<dbReference type="AlphaFoldDB" id="A0A510JDV7"/>
<dbReference type="SMART" id="SM00487">
    <property type="entry name" value="DEXDc"/>
    <property type="match status" value="1"/>
</dbReference>
<dbReference type="InterPro" id="IPR041471">
    <property type="entry name" value="UvrB_inter"/>
</dbReference>
<dbReference type="InterPro" id="IPR047112">
    <property type="entry name" value="RecG/Mfd"/>
</dbReference>
<sequence length="1019" mass="119773">MNNLKFLKEIDGNLLKSENKIYRGAIPWILLSSEDKKIIYVSTSNRNLENYYDMLENYKTDGKNISMFENISSSKEDLTGINIELLDILRNRDNFILFLNLQITLDVFFEKVNLLNFKIGNTYKFSDITKFLTENGYTQSYLIEKKGEYSKRGDIIDIFPPNAENPVRLEFFDDELESIREFDINSQRSVDKKEEVKIFGNVLSGNNYELVELIEELKKDDVIIVMENEELLNYKMEEFILIDREKENTYRKRYENLKRKSMILETVNFTEEQLETFKKRDKLGKLSEKKSVQIYTKNYEKKLREYKDFEKIDIIGYELFEGFITKDTFVLTDREIDGYIYEKKRKNNKAVKYKKVNQILIDDYVIHVQYGVGIYKGIETMEERDYLKIKYADEDILYIPVEKLDRLEKYISYGEEPKLYKLGTRGFKKKRQKLAEDIEKFAAELIKIQAQRQSQNGFVYGKDTVWQEEFEAQFPFEETEDQKKAINDVKKDMEGPYIMDRIVCGDVGYGKTEVAMRAAFKAIENSRQVALIAPTTVLAEQHYKRFMQRYENYPVTIENLSRLTQSKSKEILKNMKNGVTDLVIGTHRLLSEDVEFNNLGLLIIDEEQKFGVKAKETIKKKRQKVDVLTLTATPIPRTLNMALLGIREISVIDTPPTNRLPIITEVEDWEEEVVKKAILKELSRDGQVFYIYNDVKSMKYKIEELRKILPDFVKIEFIHGQLLPKEIKDKIRRFEQGEFDILLASTIIENGIDIPNANTILIENFNALGLSQVYQLRGRVGRSNRQGYCYLLKTRTATKKGQKKEESMQKVEGIKSGGFQISMEDLKIRGAGEILGEKQHGTIETFGYDLYLKMLNEEIKKQKGEYREKTENVEIILKEKGFIPENYIEKEERLNIYKRFAILETFEELDELVNEIKDRFGKIPSEMKKFILNIKFKIFAETNGIQIIEEKREVYRLSFIENVSENIISDLEQELEMKEVIQMPIFEDGNKIKGKEVTVQETFIIKEVGKKELLEYLNK</sequence>
<dbReference type="RefSeq" id="WP_026738325.1">
    <property type="nucleotide sequence ID" value="NZ_AP019822.1"/>
</dbReference>
<dbReference type="EC" id="3.6.4.-" evidence="9"/>
<feature type="domain" description="Helicase ATP-binding" evidence="10">
    <location>
        <begin position="492"/>
        <end position="652"/>
    </location>
</feature>
<dbReference type="Pfam" id="PF17757">
    <property type="entry name" value="UvrB_inter"/>
    <property type="match status" value="1"/>
</dbReference>
<comment type="function">
    <text evidence="9">Couples transcription and DNA repair by recognizing RNA polymerase (RNAP) stalled at DNA lesions. Mediates ATP-dependent release of RNAP and its truncated transcript from the DNA, and recruitment of nucleotide excision repair machinery to the damaged site.</text>
</comment>
<dbReference type="InterPro" id="IPR036101">
    <property type="entry name" value="CarD-like/TRCF_RID_sf"/>
</dbReference>
<evidence type="ECO:0000256" key="6">
    <source>
        <dbReference type="ARBA" id="ARBA00022840"/>
    </source>
</evidence>
<dbReference type="GO" id="GO:0003684">
    <property type="term" value="F:damaged DNA binding"/>
    <property type="evidence" value="ECO:0007669"/>
    <property type="project" value="InterPro"/>
</dbReference>
<keyword evidence="4 9" id="KW-0378">Hydrolase</keyword>
<dbReference type="InterPro" id="IPR037235">
    <property type="entry name" value="TRCF-like_C_D7"/>
</dbReference>
<dbReference type="PANTHER" id="PTHR47964">
    <property type="entry name" value="ATP-DEPENDENT DNA HELICASE HOMOLOG RECG, CHLOROPLASTIC"/>
    <property type="match status" value="1"/>
</dbReference>
<keyword evidence="8 9" id="KW-0234">DNA repair</keyword>
<keyword evidence="6 9" id="KW-0067">ATP-binding</keyword>
<protein>
    <recommendedName>
        <fullName evidence="9">Transcription-repair-coupling factor</fullName>
        <shortName evidence="9">TRCF</shortName>
        <ecNumber evidence="9">3.6.4.-</ecNumber>
    </recommendedName>
</protein>
<comment type="similarity">
    <text evidence="9">In the C-terminal section; belongs to the helicase family. RecG subfamily.</text>
</comment>
<keyword evidence="5" id="KW-0347">Helicase</keyword>
<dbReference type="Gene3D" id="3.40.50.300">
    <property type="entry name" value="P-loop containing nucleotide triphosphate hydrolases"/>
    <property type="match status" value="2"/>
</dbReference>
<proteinExistence type="inferred from homology"/>
<keyword evidence="3 9" id="KW-0227">DNA damage</keyword>
<evidence type="ECO:0000256" key="1">
    <source>
        <dbReference type="ARBA" id="ARBA00022490"/>
    </source>
</evidence>
<evidence type="ECO:0000256" key="3">
    <source>
        <dbReference type="ARBA" id="ARBA00022763"/>
    </source>
</evidence>
<dbReference type="Proteomes" id="UP000321606">
    <property type="component" value="Chromosome"/>
</dbReference>
<dbReference type="SMART" id="SM00982">
    <property type="entry name" value="TRCF"/>
    <property type="match status" value="1"/>
</dbReference>
<dbReference type="InterPro" id="IPR027417">
    <property type="entry name" value="P-loop_NTPase"/>
</dbReference>
<evidence type="ECO:0000256" key="2">
    <source>
        <dbReference type="ARBA" id="ARBA00022741"/>
    </source>
</evidence>
<evidence type="ECO:0000259" key="10">
    <source>
        <dbReference type="PROSITE" id="PS51192"/>
    </source>
</evidence>
<comment type="similarity">
    <text evidence="9">In the N-terminal section; belongs to the UvrB family.</text>
</comment>
<dbReference type="SUPFAM" id="SSF143517">
    <property type="entry name" value="TRCF domain-like"/>
    <property type="match status" value="1"/>
</dbReference>
<dbReference type="Pfam" id="PF00271">
    <property type="entry name" value="Helicase_C"/>
    <property type="match status" value="1"/>
</dbReference>
<dbReference type="STRING" id="714315.GCA_000516535_02223"/>
<evidence type="ECO:0000256" key="7">
    <source>
        <dbReference type="ARBA" id="ARBA00023125"/>
    </source>
</evidence>